<dbReference type="InterPro" id="IPR051055">
    <property type="entry name" value="PIF1_helicase"/>
</dbReference>
<organism evidence="11">
    <name type="scientific">Amphimedon queenslandica</name>
    <name type="common">Sponge</name>
    <dbReference type="NCBI Taxonomy" id="400682"/>
    <lineage>
        <taxon>Eukaryota</taxon>
        <taxon>Metazoa</taxon>
        <taxon>Porifera</taxon>
        <taxon>Demospongiae</taxon>
        <taxon>Heteroscleromorpha</taxon>
        <taxon>Haplosclerida</taxon>
        <taxon>Niphatidae</taxon>
        <taxon>Amphimedon</taxon>
    </lineage>
</organism>
<dbReference type="AlphaFoldDB" id="A0A1X7U263"/>
<dbReference type="GO" id="GO:0005524">
    <property type="term" value="F:ATP binding"/>
    <property type="evidence" value="ECO:0007669"/>
    <property type="project" value="UniProtKB-KW"/>
</dbReference>
<dbReference type="CDD" id="cd18809">
    <property type="entry name" value="SF1_C_RecD"/>
    <property type="match status" value="1"/>
</dbReference>
<proteinExistence type="inferred from homology"/>
<name>A0A1X7U263_AMPQE</name>
<dbReference type="InParanoid" id="A0A1X7U263"/>
<dbReference type="PANTHER" id="PTHR47642:SF5">
    <property type="entry name" value="ATP-DEPENDENT DNA HELICASE"/>
    <property type="match status" value="1"/>
</dbReference>
<evidence type="ECO:0000256" key="5">
    <source>
        <dbReference type="ARBA" id="ARBA00022840"/>
    </source>
</evidence>
<keyword evidence="5 9" id="KW-0067">ATP-binding</keyword>
<evidence type="ECO:0000313" key="11">
    <source>
        <dbReference type="EnsemblMetazoa" id="Aqu2.1.21840_001"/>
    </source>
</evidence>
<keyword evidence="6" id="KW-0238">DNA-binding</keyword>
<comment type="similarity">
    <text evidence="9">Belongs to the helicase family.</text>
</comment>
<comment type="catalytic activity">
    <reaction evidence="9">
        <text>ATP + H2O = ADP + phosphate + H(+)</text>
        <dbReference type="Rhea" id="RHEA:13065"/>
        <dbReference type="ChEBI" id="CHEBI:15377"/>
        <dbReference type="ChEBI" id="CHEBI:15378"/>
        <dbReference type="ChEBI" id="CHEBI:30616"/>
        <dbReference type="ChEBI" id="CHEBI:43474"/>
        <dbReference type="ChEBI" id="CHEBI:456216"/>
        <dbReference type="EC" id="5.6.2.3"/>
    </reaction>
</comment>
<sequence>MDRSSKDIFNPSIIEDFYPTRPNNMEDVSLYEFVANYKFDKIGENGEREYKLRSKPVLPNHRKFNPMQEAERDDFYYSLIFLFVPFRDESTLVMEGETMEEAFRRHREASIRGIENHFKKLQKLLEAERNWKKIVDARNKAGFTEEELPDNKEDDEPQLLDEIMEAVADIADMHINVPNLTLEQREAMLNVDQKRIFDKIKSHLLSQKEREDLLVNESSRLLRLDNIKPLRMFISGVGGTGKSFLIEAIKCLVDDIWHPKSSEIMCAIVAPTDIAAFNVGGLTIHRLFQLPIEHEGKTAGYWALSKEAQKRIKMTLKNLKIIIVDEVSMVSNLNLAYLHMRLEDIFGTDEWFGSKNILFVGDLLQLPPVNGRPVFNKISNKLVKTRLGAANAVNIWKETVEYDELTINERQKGDETFFKMLDSVRHGCLTDDTIDTLKSRVFNVSIQEKYKELENACQKINELMLESLETETIELACVDVVDESGSTAKFDKKQEKKLDKLKDQPSKIAGLETVLSLAVGCRVMLRRNIDVTVGLVNGAIGTVMGIYATHISIKFDHIDIPCDIERVTSRFMLSKNLYIHRKQFPLILSYAITIHKCQGLSLDAAIIDLSTDVFGDGMAYVALSRVRTLNGLHLLSFDPLSVKVSNLCINEINRLRSKFRKDLPQIKKSKGKKRKIQVTGIIDDGEPCNLKTKFNVKDEDSCSSLIVSIKLSNIKCKPKDDKTKCVVRNDHCSSGLIVSIKLSSIKLKTSNPKKDDDVIFTYEEPPNPDNVRRRQRDYVYYPANEDVQRRWCEILNLKFVTAARILPGSPTTPLSDERVPNSTLDVPGDGNCLFYALSYLITGSISQHYELRRAIVSNMPNFEEELFNSITIYSYSLTPTFVGWARYGTQELYGIPCDTTTPALYLKHVGTNHFQAVKSINIS</sequence>
<reference evidence="11" key="1">
    <citation type="submission" date="2017-05" db="UniProtKB">
        <authorList>
            <consortium name="EnsemblMetazoa"/>
        </authorList>
    </citation>
    <scope>IDENTIFICATION</scope>
</reference>
<dbReference type="PROSITE" id="PS50802">
    <property type="entry name" value="OTU"/>
    <property type="match status" value="1"/>
</dbReference>
<keyword evidence="4 9" id="KW-0347">Helicase</keyword>
<dbReference type="PANTHER" id="PTHR47642">
    <property type="entry name" value="ATP-DEPENDENT DNA HELICASE"/>
    <property type="match status" value="1"/>
</dbReference>
<keyword evidence="2 9" id="KW-0227">DNA damage</keyword>
<dbReference type="GO" id="GO:0000723">
    <property type="term" value="P:telomere maintenance"/>
    <property type="evidence" value="ECO:0007669"/>
    <property type="project" value="InterPro"/>
</dbReference>
<dbReference type="Pfam" id="PF05970">
    <property type="entry name" value="PIF1"/>
    <property type="match status" value="1"/>
</dbReference>
<dbReference type="GO" id="GO:0043139">
    <property type="term" value="F:5'-3' DNA helicase activity"/>
    <property type="evidence" value="ECO:0007669"/>
    <property type="project" value="UniProtKB-EC"/>
</dbReference>
<keyword evidence="8" id="KW-0413">Isomerase</keyword>
<evidence type="ECO:0000256" key="3">
    <source>
        <dbReference type="ARBA" id="ARBA00022801"/>
    </source>
</evidence>
<evidence type="ECO:0000256" key="8">
    <source>
        <dbReference type="ARBA" id="ARBA00023235"/>
    </source>
</evidence>
<keyword evidence="7 9" id="KW-0234">DNA repair</keyword>
<comment type="cofactor">
    <cofactor evidence="9">
        <name>Mg(2+)</name>
        <dbReference type="ChEBI" id="CHEBI:18420"/>
    </cofactor>
</comment>
<evidence type="ECO:0000256" key="7">
    <source>
        <dbReference type="ARBA" id="ARBA00023204"/>
    </source>
</evidence>
<feature type="domain" description="OTU" evidence="10">
    <location>
        <begin position="821"/>
        <end position="920"/>
    </location>
</feature>
<dbReference type="GO" id="GO:0006281">
    <property type="term" value="P:DNA repair"/>
    <property type="evidence" value="ECO:0007669"/>
    <property type="project" value="UniProtKB-KW"/>
</dbReference>
<keyword evidence="3 9" id="KW-0378">Hydrolase</keyword>
<dbReference type="Gene3D" id="3.40.50.300">
    <property type="entry name" value="P-loop containing nucleotide triphosphate hydrolases"/>
    <property type="match status" value="2"/>
</dbReference>
<protein>
    <recommendedName>
        <fullName evidence="9">ATP-dependent DNA helicase</fullName>
        <ecNumber evidence="9">5.6.2.3</ecNumber>
    </recommendedName>
</protein>
<evidence type="ECO:0000256" key="6">
    <source>
        <dbReference type="ARBA" id="ARBA00023125"/>
    </source>
</evidence>
<keyword evidence="9" id="KW-0233">DNA recombination</keyword>
<dbReference type="InterPro" id="IPR049163">
    <property type="entry name" value="Pif1-like_2B_dom"/>
</dbReference>
<evidence type="ECO:0000256" key="9">
    <source>
        <dbReference type="RuleBase" id="RU363044"/>
    </source>
</evidence>
<dbReference type="GO" id="GO:0016887">
    <property type="term" value="F:ATP hydrolysis activity"/>
    <property type="evidence" value="ECO:0007669"/>
    <property type="project" value="RHEA"/>
</dbReference>
<evidence type="ECO:0000256" key="1">
    <source>
        <dbReference type="ARBA" id="ARBA00022741"/>
    </source>
</evidence>
<evidence type="ECO:0000259" key="10">
    <source>
        <dbReference type="PROSITE" id="PS50802"/>
    </source>
</evidence>
<dbReference type="InterPro" id="IPR010285">
    <property type="entry name" value="DNA_helicase_pif1-like_DEAD"/>
</dbReference>
<dbReference type="EC" id="5.6.2.3" evidence="9"/>
<dbReference type="eggNOG" id="KOG0987">
    <property type="taxonomic scope" value="Eukaryota"/>
</dbReference>
<dbReference type="Gene3D" id="3.90.70.80">
    <property type="match status" value="1"/>
</dbReference>
<evidence type="ECO:0000256" key="4">
    <source>
        <dbReference type="ARBA" id="ARBA00022806"/>
    </source>
</evidence>
<keyword evidence="1 9" id="KW-0547">Nucleotide-binding</keyword>
<dbReference type="InterPro" id="IPR027417">
    <property type="entry name" value="P-loop_NTPase"/>
</dbReference>
<evidence type="ECO:0000256" key="2">
    <source>
        <dbReference type="ARBA" id="ARBA00022763"/>
    </source>
</evidence>
<dbReference type="Pfam" id="PF21530">
    <property type="entry name" value="Pif1_2B_dom"/>
    <property type="match status" value="1"/>
</dbReference>
<dbReference type="OrthoDB" id="416437at2759"/>
<dbReference type="SUPFAM" id="SSF52540">
    <property type="entry name" value="P-loop containing nucleoside triphosphate hydrolases"/>
    <property type="match status" value="2"/>
</dbReference>
<dbReference type="EnsemblMetazoa" id="Aqu2.1.21840_001">
    <property type="protein sequence ID" value="Aqu2.1.21840_001"/>
    <property type="gene ID" value="Aqu2.1.21840"/>
</dbReference>
<accession>A0A1X7U263</accession>
<dbReference type="GO" id="GO:0006310">
    <property type="term" value="P:DNA recombination"/>
    <property type="evidence" value="ECO:0007669"/>
    <property type="project" value="UniProtKB-KW"/>
</dbReference>
<dbReference type="InterPro" id="IPR003323">
    <property type="entry name" value="OTU_dom"/>
</dbReference>